<dbReference type="InterPro" id="IPR011812">
    <property type="entry name" value="Pep_trsgly"/>
</dbReference>
<evidence type="ECO:0000256" key="1">
    <source>
        <dbReference type="ARBA" id="ARBA00022475"/>
    </source>
</evidence>
<evidence type="ECO:0000256" key="3">
    <source>
        <dbReference type="ARBA" id="ARBA00022676"/>
    </source>
</evidence>
<sequence length="374" mass="40784">MRSEPPNHSWQAARTGRIEAQRGLPPEDQGDYGHPGAPEPQGAWPDETAPARGRRPRRDKRPRGVVPASASAPAPAPRSRPAGRDQQPAASASAPPATPRRRRKILKRVTVSVAVLLVVQFLSVLSYNWFTPPRTSYMFQSGEPIVYQYVSIDHISRFTLAATIAHEDEQLGTRVGAFTWEELTQRAEAWQKGEKDPSGSTIPQQLVKNIYLWPSQDPVRKGLEAGLATEMSLTVPAKRVLELYLNYAQFAPKLYGICAASWYYFNSPPWAMTEHQAGQLMGVLPLPERVRRAPEGGIDLGPSADPLAWDLINGAANVWVPRQIEGMGGWQATVATVGITDLASDHAADRNSGDSCSTMPAAVSKRIAEDAAGT</sequence>
<dbReference type="Proteomes" id="UP000182652">
    <property type="component" value="Unassembled WGS sequence"/>
</dbReference>
<proteinExistence type="predicted"/>
<evidence type="ECO:0000256" key="9">
    <source>
        <dbReference type="ARBA" id="ARBA00023136"/>
    </source>
</evidence>
<evidence type="ECO:0000313" key="15">
    <source>
        <dbReference type="Proteomes" id="UP000182652"/>
    </source>
</evidence>
<keyword evidence="4" id="KW-0808">Transferase</keyword>
<dbReference type="InterPro" id="IPR001264">
    <property type="entry name" value="Glyco_trans_51"/>
</dbReference>
<dbReference type="Gene3D" id="1.10.3810.10">
    <property type="entry name" value="Biosynthetic peptidoglycan transglycosylase-like"/>
    <property type="match status" value="1"/>
</dbReference>
<dbReference type="GO" id="GO:0009274">
    <property type="term" value="C:peptidoglycan-based cell wall"/>
    <property type="evidence" value="ECO:0007669"/>
    <property type="project" value="InterPro"/>
</dbReference>
<keyword evidence="7" id="KW-0573">Peptidoglycan synthesis</keyword>
<evidence type="ECO:0000256" key="4">
    <source>
        <dbReference type="ARBA" id="ARBA00022679"/>
    </source>
</evidence>
<keyword evidence="1" id="KW-1003">Cell membrane</keyword>
<organism evidence="14 15">
    <name type="scientific">Arthrobacter woluwensis</name>
    <dbReference type="NCBI Taxonomy" id="156980"/>
    <lineage>
        <taxon>Bacteria</taxon>
        <taxon>Bacillati</taxon>
        <taxon>Actinomycetota</taxon>
        <taxon>Actinomycetes</taxon>
        <taxon>Micrococcales</taxon>
        <taxon>Micrococcaceae</taxon>
        <taxon>Arthrobacter</taxon>
    </lineage>
</organism>
<feature type="compositionally biased region" description="Basic residues" evidence="11">
    <location>
        <begin position="52"/>
        <end position="63"/>
    </location>
</feature>
<evidence type="ECO:0000256" key="2">
    <source>
        <dbReference type="ARBA" id="ARBA00022519"/>
    </source>
</evidence>
<dbReference type="RefSeq" id="WP_082724080.1">
    <property type="nucleotide sequence ID" value="NZ_FNSN01000003.1"/>
</dbReference>
<feature type="compositionally biased region" description="Polar residues" evidence="11">
    <location>
        <begin position="1"/>
        <end position="12"/>
    </location>
</feature>
<reference evidence="14 15" key="1">
    <citation type="submission" date="2016-10" db="EMBL/GenBank/DDBJ databases">
        <authorList>
            <person name="de Groot N.N."/>
        </authorList>
    </citation>
    <scope>NUCLEOTIDE SEQUENCE [LARGE SCALE GENOMIC DNA]</scope>
    <source>
        <strain evidence="14 15">DSM 10495</strain>
    </source>
</reference>
<dbReference type="GO" id="GO:0008360">
    <property type="term" value="P:regulation of cell shape"/>
    <property type="evidence" value="ECO:0007669"/>
    <property type="project" value="UniProtKB-KW"/>
</dbReference>
<dbReference type="GO" id="GO:0016020">
    <property type="term" value="C:membrane"/>
    <property type="evidence" value="ECO:0007669"/>
    <property type="project" value="InterPro"/>
</dbReference>
<dbReference type="InterPro" id="IPR023346">
    <property type="entry name" value="Lysozyme-like_dom_sf"/>
</dbReference>
<feature type="domain" description="Glycosyl transferase family 51" evidence="13">
    <location>
        <begin position="148"/>
        <end position="291"/>
    </location>
</feature>
<evidence type="ECO:0000256" key="5">
    <source>
        <dbReference type="ARBA" id="ARBA00022692"/>
    </source>
</evidence>
<name>A0A1H4QLH2_9MICC</name>
<evidence type="ECO:0000313" key="14">
    <source>
        <dbReference type="EMBL" id="SEC20388.1"/>
    </source>
</evidence>
<evidence type="ECO:0000256" key="11">
    <source>
        <dbReference type="SAM" id="MobiDB-lite"/>
    </source>
</evidence>
<keyword evidence="8 12" id="KW-1133">Transmembrane helix</keyword>
<dbReference type="PANTHER" id="PTHR30400">
    <property type="entry name" value="MONOFUNCTIONAL BIOSYNTHETIC PEPTIDOGLYCAN TRANSGLYCOSYLASE"/>
    <property type="match status" value="1"/>
</dbReference>
<keyword evidence="15" id="KW-1185">Reference proteome</keyword>
<feature type="compositionally biased region" description="Low complexity" evidence="11">
    <location>
        <begin position="64"/>
        <end position="80"/>
    </location>
</feature>
<keyword evidence="9 12" id="KW-0472">Membrane</keyword>
<dbReference type="GO" id="GO:0071555">
    <property type="term" value="P:cell wall organization"/>
    <property type="evidence" value="ECO:0007669"/>
    <property type="project" value="UniProtKB-KW"/>
</dbReference>
<keyword evidence="5 12" id="KW-0812">Transmembrane</keyword>
<keyword evidence="2" id="KW-0997">Cell inner membrane</keyword>
<protein>
    <submittedName>
        <fullName evidence="14">Monofunctional biosynthetic peptidoglycan transglycosylase</fullName>
    </submittedName>
</protein>
<keyword evidence="6" id="KW-0133">Cell shape</keyword>
<evidence type="ECO:0000259" key="13">
    <source>
        <dbReference type="Pfam" id="PF00912"/>
    </source>
</evidence>
<evidence type="ECO:0000256" key="8">
    <source>
        <dbReference type="ARBA" id="ARBA00022989"/>
    </source>
</evidence>
<dbReference type="GO" id="GO:0016763">
    <property type="term" value="F:pentosyltransferase activity"/>
    <property type="evidence" value="ECO:0007669"/>
    <property type="project" value="InterPro"/>
</dbReference>
<dbReference type="PANTHER" id="PTHR30400:SF0">
    <property type="entry name" value="BIOSYNTHETIC PEPTIDOGLYCAN TRANSGLYCOSYLASE"/>
    <property type="match status" value="1"/>
</dbReference>
<evidence type="ECO:0000256" key="6">
    <source>
        <dbReference type="ARBA" id="ARBA00022960"/>
    </source>
</evidence>
<dbReference type="AlphaFoldDB" id="A0A1H4QLH2"/>
<gene>
    <name evidence="14" type="ORF">SAMN04489745_2321</name>
</gene>
<accession>A0A1H4QLH2</accession>
<dbReference type="InterPro" id="IPR036950">
    <property type="entry name" value="PBP_transglycosylase"/>
</dbReference>
<evidence type="ECO:0000256" key="10">
    <source>
        <dbReference type="ARBA" id="ARBA00023316"/>
    </source>
</evidence>
<keyword evidence="3" id="KW-0328">Glycosyltransferase</keyword>
<feature type="region of interest" description="Disordered" evidence="11">
    <location>
        <begin position="1"/>
        <end position="101"/>
    </location>
</feature>
<dbReference type="SUPFAM" id="SSF53955">
    <property type="entry name" value="Lysozyme-like"/>
    <property type="match status" value="1"/>
</dbReference>
<dbReference type="EMBL" id="FNSN01000003">
    <property type="protein sequence ID" value="SEC20388.1"/>
    <property type="molecule type" value="Genomic_DNA"/>
</dbReference>
<evidence type="ECO:0000256" key="12">
    <source>
        <dbReference type="SAM" id="Phobius"/>
    </source>
</evidence>
<keyword evidence="10" id="KW-0961">Cell wall biogenesis/degradation</keyword>
<dbReference type="Pfam" id="PF00912">
    <property type="entry name" value="Transgly"/>
    <property type="match status" value="1"/>
</dbReference>
<evidence type="ECO:0000256" key="7">
    <source>
        <dbReference type="ARBA" id="ARBA00022984"/>
    </source>
</evidence>
<dbReference type="GO" id="GO:0009252">
    <property type="term" value="P:peptidoglycan biosynthetic process"/>
    <property type="evidence" value="ECO:0007669"/>
    <property type="project" value="UniProtKB-KW"/>
</dbReference>
<dbReference type="STRING" id="156980.SAMN04489745_2321"/>
<feature type="transmembrane region" description="Helical" evidence="12">
    <location>
        <begin position="109"/>
        <end position="130"/>
    </location>
</feature>